<protein>
    <recommendedName>
        <fullName evidence="3">Glycine zipper domain-containing protein</fullName>
    </recommendedName>
</protein>
<dbReference type="EMBL" id="JBHSIZ010000022">
    <property type="protein sequence ID" value="MFC4958804.1"/>
    <property type="molecule type" value="Genomic_DNA"/>
</dbReference>
<name>A0ABV9USN6_9ACTN</name>
<comment type="caution">
    <text evidence="1">The sequence shown here is derived from an EMBL/GenBank/DDBJ whole genome shotgun (WGS) entry which is preliminary data.</text>
</comment>
<gene>
    <name evidence="1" type="ORF">ACFPFX_21185</name>
</gene>
<evidence type="ECO:0008006" key="3">
    <source>
        <dbReference type="Google" id="ProtNLM"/>
    </source>
</evidence>
<proteinExistence type="predicted"/>
<evidence type="ECO:0000313" key="1">
    <source>
        <dbReference type="EMBL" id="MFC4958804.1"/>
    </source>
</evidence>
<dbReference type="Proteomes" id="UP001595834">
    <property type="component" value="Unassembled WGS sequence"/>
</dbReference>
<dbReference type="RefSeq" id="WP_344380938.1">
    <property type="nucleotide sequence ID" value="NZ_BAAASQ010000076.1"/>
</dbReference>
<accession>A0ABV9USN6</accession>
<sequence>MREERGLRGGRADPQLVGIWGELIMPGDVYKKWKKLNSGVGWTNHVVGATQKLRYGQLDELGEVVARPGREVGFKRLGAASKGLVVLGHVVNVGVCSKAQWDRDKKERPEMGTVEHGTRCGYRVAVVVGAGALGGSGGATAGSALALTVAGACSAFFTGAAAGTAVAPGPGTVAFGLVGGIVGGFVAGRRVKKNADLFVDDTIDAVGSGATAAADRLKKRMSEARARFSR</sequence>
<reference evidence="2" key="1">
    <citation type="journal article" date="2019" name="Int. J. Syst. Evol. Microbiol.">
        <title>The Global Catalogue of Microorganisms (GCM) 10K type strain sequencing project: providing services to taxonomists for standard genome sequencing and annotation.</title>
        <authorList>
            <consortium name="The Broad Institute Genomics Platform"/>
            <consortium name="The Broad Institute Genome Sequencing Center for Infectious Disease"/>
            <person name="Wu L."/>
            <person name="Ma J."/>
        </authorList>
    </citation>
    <scope>NUCLEOTIDE SEQUENCE [LARGE SCALE GENOMIC DNA]</scope>
    <source>
        <strain evidence="2">CCM 7224</strain>
    </source>
</reference>
<organism evidence="1 2">
    <name type="scientific">Streptomyces mauvecolor</name>
    <dbReference type="NCBI Taxonomy" id="58345"/>
    <lineage>
        <taxon>Bacteria</taxon>
        <taxon>Bacillati</taxon>
        <taxon>Actinomycetota</taxon>
        <taxon>Actinomycetes</taxon>
        <taxon>Kitasatosporales</taxon>
        <taxon>Streptomycetaceae</taxon>
        <taxon>Streptomyces</taxon>
    </lineage>
</organism>
<keyword evidence="2" id="KW-1185">Reference proteome</keyword>
<evidence type="ECO:0000313" key="2">
    <source>
        <dbReference type="Proteomes" id="UP001595834"/>
    </source>
</evidence>